<dbReference type="InterPro" id="IPR009351">
    <property type="entry name" value="AlkZ-like"/>
</dbReference>
<proteinExistence type="predicted"/>
<sequence>MVHARLPAAAHVCVSGAQGVPLLGQALAHEGPHGRHTPYYPSGRPAVPASLELSTTDTRAPVKAGAGALSPALARVGGMVVHQLGLEDARRIAVHAQLLDRPRPTDLVATVERLTFLQIDPTAAIAPSADLVLWSRLGRGYDPAHLTSALEHDRSLVETVAYVRSPRDVPAVIAEARDTDPYPFMAQWLADNDSFRRDILARLEAEGPLLSRDIPDTSVVPWPSSGWTNNRNLTKMLEALTRRGQVAIAGRKGRQRYFDLPERVYPPDLPTLTLEEAVRHRNERRLAALGIARPTGTVMPGEHSYAADAGEPAEVEGVPGTWRVDPAYLDVPARFQGRTALLSPFDRLIHDRVRAEQLFGFEYILEMYKPKEKRRWGYFALPILHHDRLVGKLDAQADRKAGTLVVNAIHEDVPFTARIRGDVHREIADLAAWLGLTLSGPAAP</sequence>
<evidence type="ECO:0000313" key="1">
    <source>
        <dbReference type="EMBL" id="GAA1502662.1"/>
    </source>
</evidence>
<name>A0ABN1ZRK2_9MICO</name>
<dbReference type="Pfam" id="PF06224">
    <property type="entry name" value="AlkZ-like"/>
    <property type="match status" value="1"/>
</dbReference>
<organism evidence="1 2">
    <name type="scientific">Terrabacter terrae</name>
    <dbReference type="NCBI Taxonomy" id="318434"/>
    <lineage>
        <taxon>Bacteria</taxon>
        <taxon>Bacillati</taxon>
        <taxon>Actinomycetota</taxon>
        <taxon>Actinomycetes</taxon>
        <taxon>Micrococcales</taxon>
        <taxon>Intrasporangiaceae</taxon>
        <taxon>Terrabacter</taxon>
    </lineage>
</organism>
<keyword evidence="2" id="KW-1185">Reference proteome</keyword>
<accession>A0ABN1ZRK2</accession>
<dbReference type="PANTHER" id="PTHR30528">
    <property type="entry name" value="CYTOPLASMIC PROTEIN"/>
    <property type="match status" value="1"/>
</dbReference>
<dbReference type="PANTHER" id="PTHR30528:SF0">
    <property type="entry name" value="CYTOPLASMIC PROTEIN"/>
    <property type="match status" value="1"/>
</dbReference>
<evidence type="ECO:0000313" key="2">
    <source>
        <dbReference type="Proteomes" id="UP001501285"/>
    </source>
</evidence>
<dbReference type="Proteomes" id="UP001501285">
    <property type="component" value="Unassembled WGS sequence"/>
</dbReference>
<comment type="caution">
    <text evidence="1">The sequence shown here is derived from an EMBL/GenBank/DDBJ whole genome shotgun (WGS) entry which is preliminary data.</text>
</comment>
<protein>
    <submittedName>
        <fullName evidence="1">Winged helix-turn-helix domain-containing protein</fullName>
    </submittedName>
</protein>
<gene>
    <name evidence="1" type="ORF">GCM10009740_38850</name>
</gene>
<reference evidence="1 2" key="1">
    <citation type="journal article" date="2019" name="Int. J. Syst. Evol. Microbiol.">
        <title>The Global Catalogue of Microorganisms (GCM) 10K type strain sequencing project: providing services to taxonomists for standard genome sequencing and annotation.</title>
        <authorList>
            <consortium name="The Broad Institute Genomics Platform"/>
            <consortium name="The Broad Institute Genome Sequencing Center for Infectious Disease"/>
            <person name="Wu L."/>
            <person name="Ma J."/>
        </authorList>
    </citation>
    <scope>NUCLEOTIDE SEQUENCE [LARGE SCALE GENOMIC DNA]</scope>
    <source>
        <strain evidence="1 2">JCM 14283</strain>
    </source>
</reference>
<dbReference type="EMBL" id="BAAANB010000134">
    <property type="protein sequence ID" value="GAA1502662.1"/>
    <property type="molecule type" value="Genomic_DNA"/>
</dbReference>